<reference evidence="5 6" key="1">
    <citation type="submission" date="2018-09" db="EMBL/GenBank/DDBJ databases">
        <title>Genomic Encyclopedia of Archaeal and Bacterial Type Strains, Phase II (KMG-II): from individual species to whole genera.</title>
        <authorList>
            <person name="Goeker M."/>
        </authorList>
    </citation>
    <scope>NUCLEOTIDE SEQUENCE [LARGE SCALE GENOMIC DNA]</scope>
    <source>
        <strain evidence="5 6">DSM 16505</strain>
    </source>
</reference>
<sequence length="334" mass="37371">MDTENNSVETTNELFTSRVDLSKLKEAVIKIKEQLGKVIVGQEEFMELLLVSLLADGHVLIEGVPGVAKTVTAKLLAKTIATDFSRIQFTPDLMPSDVLGTSVLNMKTSDFEFKKGPIFSNIVLIDEINRAPAKTQAALFEVMEEKQITMDGEQYIMNPPFMVLATQNPIEQEGTYALPEAQLDRFLFKINVGYPNLDEEIQIITAHNDRKGALPQTQVEAVLTESELLEYRSKVFDVLVEEKIIKYIAQLISNTRNNAHLFLGGSPRASIAVLMASKAFAAINGRDFVIPEDVKKSIYPVLRHRIMLTPEREMEGMTSDKVIEMIVQSVEVPR</sequence>
<dbReference type="PANTHER" id="PTHR42759:SF1">
    <property type="entry name" value="MAGNESIUM-CHELATASE SUBUNIT CHLD"/>
    <property type="match status" value="1"/>
</dbReference>
<keyword evidence="6" id="KW-1185">Reference proteome</keyword>
<dbReference type="Pfam" id="PF17863">
    <property type="entry name" value="AAA_lid_2"/>
    <property type="match status" value="1"/>
</dbReference>
<evidence type="ECO:0000313" key="5">
    <source>
        <dbReference type="EMBL" id="RKF03423.1"/>
    </source>
</evidence>
<dbReference type="EMBL" id="RAQM01000009">
    <property type="protein sequence ID" value="RKF03423.1"/>
    <property type="molecule type" value="Genomic_DNA"/>
</dbReference>
<comment type="similarity">
    <text evidence="3">Belongs to the MoxR family.</text>
</comment>
<gene>
    <name evidence="5" type="ORF">C8N26_1808</name>
</gene>
<evidence type="ECO:0000256" key="1">
    <source>
        <dbReference type="ARBA" id="ARBA00022741"/>
    </source>
</evidence>
<comment type="caution">
    <text evidence="5">The sequence shown here is derived from an EMBL/GenBank/DDBJ whole genome shotgun (WGS) entry which is preliminary data.</text>
</comment>
<feature type="domain" description="AAA+ ATPase" evidence="4">
    <location>
        <begin position="55"/>
        <end position="196"/>
    </location>
</feature>
<dbReference type="FunFam" id="3.40.50.300:FF:000640">
    <property type="entry name" value="MoxR family ATPase"/>
    <property type="match status" value="1"/>
</dbReference>
<dbReference type="GO" id="GO:0005524">
    <property type="term" value="F:ATP binding"/>
    <property type="evidence" value="ECO:0007669"/>
    <property type="project" value="UniProtKB-KW"/>
</dbReference>
<evidence type="ECO:0000313" key="6">
    <source>
        <dbReference type="Proteomes" id="UP000285780"/>
    </source>
</evidence>
<keyword evidence="1" id="KW-0547">Nucleotide-binding</keyword>
<dbReference type="RefSeq" id="WP_120187205.1">
    <property type="nucleotide sequence ID" value="NZ_RAQM01000009.1"/>
</dbReference>
<dbReference type="Gene3D" id="1.10.8.80">
    <property type="entry name" value="Magnesium chelatase subunit I, C-Terminal domain"/>
    <property type="match status" value="1"/>
</dbReference>
<name>A0A420E0I0_9FLAO</name>
<dbReference type="InterPro" id="IPR003593">
    <property type="entry name" value="AAA+_ATPase"/>
</dbReference>
<accession>A0A420E0I0</accession>
<dbReference type="CDD" id="cd00009">
    <property type="entry name" value="AAA"/>
    <property type="match status" value="1"/>
</dbReference>
<evidence type="ECO:0000256" key="2">
    <source>
        <dbReference type="ARBA" id="ARBA00022840"/>
    </source>
</evidence>
<protein>
    <submittedName>
        <fullName evidence="5">MoxR-like ATPase</fullName>
    </submittedName>
</protein>
<dbReference type="Pfam" id="PF07726">
    <property type="entry name" value="AAA_3"/>
    <property type="match status" value="1"/>
</dbReference>
<organism evidence="5 6">
    <name type="scientific">Tenacibaculum lutimaris</name>
    <dbReference type="NCBI Taxonomy" id="285258"/>
    <lineage>
        <taxon>Bacteria</taxon>
        <taxon>Pseudomonadati</taxon>
        <taxon>Bacteroidota</taxon>
        <taxon>Flavobacteriia</taxon>
        <taxon>Flavobacteriales</taxon>
        <taxon>Flavobacteriaceae</taxon>
        <taxon>Tenacibaculum</taxon>
    </lineage>
</organism>
<keyword evidence="2" id="KW-0067">ATP-binding</keyword>
<dbReference type="GO" id="GO:0016887">
    <property type="term" value="F:ATP hydrolysis activity"/>
    <property type="evidence" value="ECO:0007669"/>
    <property type="project" value="InterPro"/>
</dbReference>
<dbReference type="PIRSF" id="PIRSF002849">
    <property type="entry name" value="AAA_ATPase_chaperone_MoxR_prd"/>
    <property type="match status" value="1"/>
</dbReference>
<dbReference type="InterPro" id="IPR041628">
    <property type="entry name" value="ChlI/MoxR_AAA_lid"/>
</dbReference>
<dbReference type="InterPro" id="IPR050764">
    <property type="entry name" value="CbbQ/NirQ/NorQ/GpvN"/>
</dbReference>
<dbReference type="SUPFAM" id="SSF52540">
    <property type="entry name" value="P-loop containing nucleoside triphosphate hydrolases"/>
    <property type="match status" value="1"/>
</dbReference>
<dbReference type="SMART" id="SM00382">
    <property type="entry name" value="AAA"/>
    <property type="match status" value="1"/>
</dbReference>
<dbReference type="Gene3D" id="3.40.50.300">
    <property type="entry name" value="P-loop containing nucleotide triphosphate hydrolases"/>
    <property type="match status" value="1"/>
</dbReference>
<evidence type="ECO:0000259" key="4">
    <source>
        <dbReference type="SMART" id="SM00382"/>
    </source>
</evidence>
<proteinExistence type="inferred from homology"/>
<dbReference type="InterPro" id="IPR011703">
    <property type="entry name" value="ATPase_AAA-3"/>
</dbReference>
<evidence type="ECO:0000256" key="3">
    <source>
        <dbReference type="ARBA" id="ARBA00061607"/>
    </source>
</evidence>
<dbReference type="InterPro" id="IPR027417">
    <property type="entry name" value="P-loop_NTPase"/>
</dbReference>
<dbReference type="AlphaFoldDB" id="A0A420E0I0"/>
<dbReference type="PANTHER" id="PTHR42759">
    <property type="entry name" value="MOXR FAMILY PROTEIN"/>
    <property type="match status" value="1"/>
</dbReference>
<dbReference type="Proteomes" id="UP000285780">
    <property type="component" value="Unassembled WGS sequence"/>
</dbReference>